<dbReference type="Proteomes" id="UP001370758">
    <property type="component" value="Unassembled WGS sequence"/>
</dbReference>
<keyword evidence="2" id="KW-0285">Flavoprotein</keyword>
<sequence>MASKTLFDTIIIGGGPGGLSTALGLCRQSRTCLVISHKVFRNDGIEASHAVLGHDHTHPQEIWAKSRQQIDRYGTTSYAEDEIVSAKQQELPQWNGHKGFLVKSKSGNSWLGKTLVLAMGVRDIFPAIEGYKENWPRNIYQCLFCDGWERRNTNKAVLAVPMGDGMFPSMMASMSLGMNKEKNDDGSAKVTILTNGAFDLGAANFEPSVVNRLKAVMARGVKIDQRKIIALENSGESAEGVNVRLQDENGKEEKLHFGFIVHKPRTELNGQDIIEELGVETEKTPHGDAIKVIAPFQGTNIPGLFAAGDSGVQMTHVTTAMVSGVTAAGGIVHYLNGLDDGDALAAEGLE</sequence>
<dbReference type="SUPFAM" id="SSF51905">
    <property type="entry name" value="FAD/NAD(P)-binding domain"/>
    <property type="match status" value="1"/>
</dbReference>
<protein>
    <recommendedName>
        <fullName evidence="4">FAD/NAD(P)-binding domain-containing protein</fullName>
    </recommendedName>
</protein>
<dbReference type="GO" id="GO:0016491">
    <property type="term" value="F:oxidoreductase activity"/>
    <property type="evidence" value="ECO:0007669"/>
    <property type="project" value="UniProtKB-KW"/>
</dbReference>
<comment type="caution">
    <text evidence="5">The sequence shown here is derived from an EMBL/GenBank/DDBJ whole genome shotgun (WGS) entry which is preliminary data.</text>
</comment>
<evidence type="ECO:0000313" key="6">
    <source>
        <dbReference type="Proteomes" id="UP001370758"/>
    </source>
</evidence>
<accession>A0AAV9WJF4</accession>
<dbReference type="InterPro" id="IPR023753">
    <property type="entry name" value="FAD/NAD-binding_dom"/>
</dbReference>
<dbReference type="PANTHER" id="PTHR48105">
    <property type="entry name" value="THIOREDOXIN REDUCTASE 1-RELATED-RELATED"/>
    <property type="match status" value="1"/>
</dbReference>
<dbReference type="AlphaFoldDB" id="A0AAV9WJF4"/>
<dbReference type="PRINTS" id="PR00469">
    <property type="entry name" value="PNDRDTASEII"/>
</dbReference>
<feature type="domain" description="FAD/NAD(P)-binding" evidence="4">
    <location>
        <begin position="7"/>
        <end position="323"/>
    </location>
</feature>
<organism evidence="5 6">
    <name type="scientific">Arthrobotrys musiformis</name>
    <dbReference type="NCBI Taxonomy" id="47236"/>
    <lineage>
        <taxon>Eukaryota</taxon>
        <taxon>Fungi</taxon>
        <taxon>Dikarya</taxon>
        <taxon>Ascomycota</taxon>
        <taxon>Pezizomycotina</taxon>
        <taxon>Orbiliomycetes</taxon>
        <taxon>Orbiliales</taxon>
        <taxon>Orbiliaceae</taxon>
        <taxon>Arthrobotrys</taxon>
    </lineage>
</organism>
<dbReference type="EMBL" id="JAVHJL010000002">
    <property type="protein sequence ID" value="KAK6509670.1"/>
    <property type="molecule type" value="Genomic_DNA"/>
</dbReference>
<dbReference type="Gene3D" id="3.50.50.60">
    <property type="entry name" value="FAD/NAD(P)-binding domain"/>
    <property type="match status" value="2"/>
</dbReference>
<proteinExistence type="inferred from homology"/>
<dbReference type="GO" id="GO:0097237">
    <property type="term" value="P:cellular response to toxic substance"/>
    <property type="evidence" value="ECO:0007669"/>
    <property type="project" value="UniProtKB-ARBA"/>
</dbReference>
<dbReference type="Pfam" id="PF07992">
    <property type="entry name" value="Pyr_redox_2"/>
    <property type="match status" value="1"/>
</dbReference>
<dbReference type="InterPro" id="IPR050097">
    <property type="entry name" value="Ferredoxin-NADP_redctase_2"/>
</dbReference>
<keyword evidence="6" id="KW-1185">Reference proteome</keyword>
<evidence type="ECO:0000256" key="2">
    <source>
        <dbReference type="ARBA" id="ARBA00022630"/>
    </source>
</evidence>
<reference evidence="5 6" key="1">
    <citation type="submission" date="2023-08" db="EMBL/GenBank/DDBJ databases">
        <authorList>
            <person name="Palmer J.M."/>
        </authorList>
    </citation>
    <scope>NUCLEOTIDE SEQUENCE [LARGE SCALE GENOMIC DNA]</scope>
    <source>
        <strain evidence="5 6">TWF481</strain>
    </source>
</reference>
<evidence type="ECO:0000259" key="4">
    <source>
        <dbReference type="Pfam" id="PF07992"/>
    </source>
</evidence>
<dbReference type="InterPro" id="IPR036188">
    <property type="entry name" value="FAD/NAD-bd_sf"/>
</dbReference>
<comment type="similarity">
    <text evidence="1">Belongs to the class-II pyridine nucleotide-disulfide oxidoreductase family.</text>
</comment>
<gene>
    <name evidence="5" type="ORF">TWF481_004401</name>
</gene>
<evidence type="ECO:0000256" key="3">
    <source>
        <dbReference type="ARBA" id="ARBA00023002"/>
    </source>
</evidence>
<dbReference type="PRINTS" id="PR00368">
    <property type="entry name" value="FADPNR"/>
</dbReference>
<evidence type="ECO:0000313" key="5">
    <source>
        <dbReference type="EMBL" id="KAK6509670.1"/>
    </source>
</evidence>
<name>A0AAV9WJF4_9PEZI</name>
<evidence type="ECO:0000256" key="1">
    <source>
        <dbReference type="ARBA" id="ARBA00009333"/>
    </source>
</evidence>
<keyword evidence="3" id="KW-0560">Oxidoreductase</keyword>